<dbReference type="GO" id="GO:0045944">
    <property type="term" value="P:positive regulation of transcription by RNA polymerase II"/>
    <property type="evidence" value="ECO:0007669"/>
    <property type="project" value="TreeGrafter"/>
</dbReference>
<dbReference type="GO" id="GO:0005634">
    <property type="term" value="C:nucleus"/>
    <property type="evidence" value="ECO:0007669"/>
    <property type="project" value="InterPro"/>
</dbReference>
<keyword evidence="7" id="KW-0675">Receptor</keyword>
<evidence type="ECO:0000256" key="1">
    <source>
        <dbReference type="ARBA" id="ARBA00022723"/>
    </source>
</evidence>
<evidence type="ECO:0000256" key="5">
    <source>
        <dbReference type="ARBA" id="ARBA00023125"/>
    </source>
</evidence>
<keyword evidence="11" id="KW-1185">Reference proteome</keyword>
<evidence type="ECO:0000256" key="8">
    <source>
        <dbReference type="ARBA" id="ARBA00023242"/>
    </source>
</evidence>
<dbReference type="GO" id="GO:0000122">
    <property type="term" value="P:negative regulation of transcription by RNA polymerase II"/>
    <property type="evidence" value="ECO:0007669"/>
    <property type="project" value="TreeGrafter"/>
</dbReference>
<dbReference type="InterPro" id="IPR050234">
    <property type="entry name" value="Nuclear_hormone_rcpt_NR1"/>
</dbReference>
<dbReference type="InterPro" id="IPR013088">
    <property type="entry name" value="Znf_NHR/GATA"/>
</dbReference>
<dbReference type="PANTHER" id="PTHR24082:SF38">
    <property type="entry name" value="VITAMIN D3 RECEPTOR"/>
    <property type="match status" value="1"/>
</dbReference>
<name>A0A7L3B2G4_9AVES</name>
<dbReference type="PANTHER" id="PTHR24082">
    <property type="entry name" value="NUCLEAR HORMONE RECEPTOR"/>
    <property type="match status" value="1"/>
</dbReference>
<dbReference type="GO" id="GO:0008270">
    <property type="term" value="F:zinc ion binding"/>
    <property type="evidence" value="ECO:0007669"/>
    <property type="project" value="UniProtKB-KW"/>
</dbReference>
<evidence type="ECO:0000256" key="4">
    <source>
        <dbReference type="ARBA" id="ARBA00023015"/>
    </source>
</evidence>
<protein>
    <submittedName>
        <fullName evidence="10">VDR protein</fullName>
    </submittedName>
</protein>
<evidence type="ECO:0000313" key="10">
    <source>
        <dbReference type="EMBL" id="NXT25233.1"/>
    </source>
</evidence>
<evidence type="ECO:0000256" key="6">
    <source>
        <dbReference type="ARBA" id="ARBA00023163"/>
    </source>
</evidence>
<dbReference type="SMART" id="SM00399">
    <property type="entry name" value="ZnF_C4"/>
    <property type="match status" value="1"/>
</dbReference>
<evidence type="ECO:0000256" key="3">
    <source>
        <dbReference type="ARBA" id="ARBA00022833"/>
    </source>
</evidence>
<reference evidence="10 11" key="1">
    <citation type="submission" date="2019-09" db="EMBL/GenBank/DDBJ databases">
        <title>Bird 10,000 Genomes (B10K) Project - Family phase.</title>
        <authorList>
            <person name="Zhang G."/>
        </authorList>
    </citation>
    <scope>NUCLEOTIDE SEQUENCE [LARGE SCALE GENOMIC DNA]</scope>
    <source>
        <strain evidence="10">B10K-DU-003-42</strain>
        <tissue evidence="10">Mixed tissue sample</tissue>
    </source>
</reference>
<keyword evidence="8" id="KW-0539">Nucleus</keyword>
<keyword evidence="2" id="KW-0863">Zinc-finger</keyword>
<organism evidence="10 11">
    <name type="scientific">Syrrhaptes paradoxus</name>
    <name type="common">Pallas's sandgrouse</name>
    <dbReference type="NCBI Taxonomy" id="302527"/>
    <lineage>
        <taxon>Eukaryota</taxon>
        <taxon>Metazoa</taxon>
        <taxon>Chordata</taxon>
        <taxon>Craniata</taxon>
        <taxon>Vertebrata</taxon>
        <taxon>Euteleostomi</taxon>
        <taxon>Archelosauria</taxon>
        <taxon>Archosauria</taxon>
        <taxon>Dinosauria</taxon>
        <taxon>Saurischia</taxon>
        <taxon>Theropoda</taxon>
        <taxon>Coelurosauria</taxon>
        <taxon>Aves</taxon>
        <taxon>Neognathae</taxon>
        <taxon>Neoaves</taxon>
        <taxon>Columbimorphae</taxon>
        <taxon>Pterocliformes</taxon>
        <taxon>Pteroclidae</taxon>
        <taxon>Syrrhaptes</taxon>
    </lineage>
</organism>
<dbReference type="GO" id="GO:0070644">
    <property type="term" value="F:vitamin D response element binding"/>
    <property type="evidence" value="ECO:0007669"/>
    <property type="project" value="TreeGrafter"/>
</dbReference>
<evidence type="ECO:0000313" key="11">
    <source>
        <dbReference type="Proteomes" id="UP000536260"/>
    </source>
</evidence>
<dbReference type="AlphaFoldDB" id="A0A7L3B2G4"/>
<gene>
    <name evidence="10" type="primary">Vdr</name>
    <name evidence="10" type="ORF">SYRPAR_R10574</name>
</gene>
<proteinExistence type="predicted"/>
<dbReference type="GO" id="GO:0004879">
    <property type="term" value="F:nuclear receptor activity"/>
    <property type="evidence" value="ECO:0007669"/>
    <property type="project" value="InterPro"/>
</dbReference>
<dbReference type="InterPro" id="IPR000324">
    <property type="entry name" value="VitD_rcpt"/>
</dbReference>
<feature type="non-terminal residue" evidence="10">
    <location>
        <position position="1"/>
    </location>
</feature>
<keyword evidence="5" id="KW-0238">DNA-binding</keyword>
<feature type="domain" description="Nuclear receptor" evidence="9">
    <location>
        <begin position="15"/>
        <end position="86"/>
    </location>
</feature>
<dbReference type="Gene3D" id="3.30.50.10">
    <property type="entry name" value="Erythroid Transcription Factor GATA-1, subunit A"/>
    <property type="match status" value="1"/>
</dbReference>
<feature type="non-terminal residue" evidence="10">
    <location>
        <position position="86"/>
    </location>
</feature>
<dbReference type="Proteomes" id="UP000536260">
    <property type="component" value="Unassembled WGS sequence"/>
</dbReference>
<keyword evidence="1" id="KW-0479">Metal-binding</keyword>
<keyword evidence="4" id="KW-0805">Transcription regulation</keyword>
<dbReference type="PRINTS" id="PR00047">
    <property type="entry name" value="STROIDFINGER"/>
</dbReference>
<accession>A0A7L3B2G4</accession>
<dbReference type="InterPro" id="IPR001628">
    <property type="entry name" value="Znf_hrmn_rcpt"/>
</dbReference>
<dbReference type="SUPFAM" id="SSF57716">
    <property type="entry name" value="Glucocorticoid receptor-like (DNA-binding domain)"/>
    <property type="match status" value="1"/>
</dbReference>
<dbReference type="PROSITE" id="PS51030">
    <property type="entry name" value="NUCLEAR_REC_DBD_2"/>
    <property type="match status" value="1"/>
</dbReference>
<dbReference type="EMBL" id="VZTO01016825">
    <property type="protein sequence ID" value="NXT25233.1"/>
    <property type="molecule type" value="Genomic_DNA"/>
</dbReference>
<dbReference type="PROSITE" id="PS00031">
    <property type="entry name" value="NUCLEAR_REC_DBD_1"/>
    <property type="match status" value="1"/>
</dbReference>
<comment type="caution">
    <text evidence="10">The sequence shown here is derived from an EMBL/GenBank/DDBJ whole genome shotgun (WGS) entry which is preliminary data.</text>
</comment>
<keyword evidence="3" id="KW-0862">Zinc</keyword>
<dbReference type="PRINTS" id="PR00350">
    <property type="entry name" value="VITAMINDR"/>
</dbReference>
<dbReference type="GO" id="GO:0030154">
    <property type="term" value="P:cell differentiation"/>
    <property type="evidence" value="ECO:0007669"/>
    <property type="project" value="TreeGrafter"/>
</dbReference>
<dbReference type="Pfam" id="PF00105">
    <property type="entry name" value="zf-C4"/>
    <property type="match status" value="1"/>
</dbReference>
<evidence type="ECO:0000259" key="9">
    <source>
        <dbReference type="PROSITE" id="PS51030"/>
    </source>
</evidence>
<evidence type="ECO:0000256" key="7">
    <source>
        <dbReference type="ARBA" id="ARBA00023170"/>
    </source>
</evidence>
<sequence>TSLPDPAGDFDRNVPRICGVCGDRATGFHFNAMTCEGCKGFFRRSMKRKAMFTCPFNGDCKITKDNRRHCQACRLKRCVDIGMMKE</sequence>
<evidence type="ECO:0000256" key="2">
    <source>
        <dbReference type="ARBA" id="ARBA00022771"/>
    </source>
</evidence>
<keyword evidence="6" id="KW-0804">Transcription</keyword>